<proteinExistence type="predicted"/>
<reference evidence="1" key="2">
    <citation type="journal article" date="2023" name="IMA Fungus">
        <title>Comparative genomic study of the Penicillium genus elucidates a diverse pangenome and 15 lateral gene transfer events.</title>
        <authorList>
            <person name="Petersen C."/>
            <person name="Sorensen T."/>
            <person name="Nielsen M.R."/>
            <person name="Sondergaard T.E."/>
            <person name="Sorensen J.L."/>
            <person name="Fitzpatrick D.A."/>
            <person name="Frisvad J.C."/>
            <person name="Nielsen K.L."/>
        </authorList>
    </citation>
    <scope>NUCLEOTIDE SEQUENCE</scope>
    <source>
        <strain evidence="1">IBT 21917</strain>
    </source>
</reference>
<dbReference type="OrthoDB" id="5327538at2759"/>
<accession>A0A9W9IIW9</accession>
<keyword evidence="2" id="KW-1185">Reference proteome</keyword>
<gene>
    <name evidence="1" type="ORF">N7492_002615</name>
</gene>
<evidence type="ECO:0000313" key="1">
    <source>
        <dbReference type="EMBL" id="KAJ5179405.1"/>
    </source>
</evidence>
<name>A0A9W9IIW9_9EURO</name>
<sequence length="104" mass="12703">MNYYIEILFDNRISWLAYSKVQRHFSAARATGLYSTQRETRVPIPKVFNFDFCETDPISVRYILVEKLPRSSLRYDFHWEIWKAEALERYKNHHQLQQVIKIYN</sequence>
<protein>
    <submittedName>
        <fullName evidence="1">Uncharacterized protein</fullName>
    </submittedName>
</protein>
<reference evidence="1" key="1">
    <citation type="submission" date="2022-11" db="EMBL/GenBank/DDBJ databases">
        <authorList>
            <person name="Petersen C."/>
        </authorList>
    </citation>
    <scope>NUCLEOTIDE SEQUENCE</scope>
    <source>
        <strain evidence="1">IBT 21917</strain>
    </source>
</reference>
<evidence type="ECO:0000313" key="2">
    <source>
        <dbReference type="Proteomes" id="UP001146351"/>
    </source>
</evidence>
<organism evidence="1 2">
    <name type="scientific">Penicillium capsulatum</name>
    <dbReference type="NCBI Taxonomy" id="69766"/>
    <lineage>
        <taxon>Eukaryota</taxon>
        <taxon>Fungi</taxon>
        <taxon>Dikarya</taxon>
        <taxon>Ascomycota</taxon>
        <taxon>Pezizomycotina</taxon>
        <taxon>Eurotiomycetes</taxon>
        <taxon>Eurotiomycetidae</taxon>
        <taxon>Eurotiales</taxon>
        <taxon>Aspergillaceae</taxon>
        <taxon>Penicillium</taxon>
    </lineage>
</organism>
<dbReference type="AlphaFoldDB" id="A0A9W9IIW9"/>
<dbReference type="EMBL" id="JAPQKO010000002">
    <property type="protein sequence ID" value="KAJ5179405.1"/>
    <property type="molecule type" value="Genomic_DNA"/>
</dbReference>
<dbReference type="Proteomes" id="UP001146351">
    <property type="component" value="Unassembled WGS sequence"/>
</dbReference>
<comment type="caution">
    <text evidence="1">The sequence shown here is derived from an EMBL/GenBank/DDBJ whole genome shotgun (WGS) entry which is preliminary data.</text>
</comment>